<evidence type="ECO:0000259" key="4">
    <source>
        <dbReference type="PROSITE" id="PS50118"/>
    </source>
</evidence>
<feature type="domain" description="HMG box" evidence="4">
    <location>
        <begin position="95"/>
        <end position="163"/>
    </location>
</feature>
<feature type="DNA-binding region" description="HMG box" evidence="1">
    <location>
        <begin position="95"/>
        <end position="163"/>
    </location>
</feature>
<evidence type="ECO:0000256" key="3">
    <source>
        <dbReference type="SAM" id="MobiDB-lite"/>
    </source>
</evidence>
<dbReference type="InterPro" id="IPR009071">
    <property type="entry name" value="HMG_box_dom"/>
</dbReference>
<evidence type="ECO:0000313" key="5">
    <source>
        <dbReference type="EMBL" id="KAI9554686.1"/>
    </source>
</evidence>
<feature type="region of interest" description="Disordered" evidence="3">
    <location>
        <begin position="378"/>
        <end position="458"/>
    </location>
</feature>
<accession>A0AAD5PP32</accession>
<dbReference type="PANTHER" id="PTHR46232">
    <property type="entry name" value="SMARCE1 REGULATOR OF CHROMATIN"/>
    <property type="match status" value="1"/>
</dbReference>
<feature type="compositionally biased region" description="Polar residues" evidence="3">
    <location>
        <begin position="47"/>
        <end position="62"/>
    </location>
</feature>
<keyword evidence="6" id="KW-1185">Reference proteome</keyword>
<dbReference type="EMBL" id="WJBH02000008">
    <property type="protein sequence ID" value="KAI9554686.1"/>
    <property type="molecule type" value="Genomic_DNA"/>
</dbReference>
<evidence type="ECO:0000313" key="6">
    <source>
        <dbReference type="Proteomes" id="UP000820818"/>
    </source>
</evidence>
<feature type="compositionally biased region" description="Basic and acidic residues" evidence="3">
    <location>
        <begin position="640"/>
        <end position="656"/>
    </location>
</feature>
<keyword evidence="1" id="KW-0238">DNA-binding</keyword>
<keyword evidence="1" id="KW-0539">Nucleus</keyword>
<dbReference type="InterPro" id="IPR036910">
    <property type="entry name" value="HMG_box_dom_sf"/>
</dbReference>
<dbReference type="Proteomes" id="UP000820818">
    <property type="component" value="Linkage Group LG8"/>
</dbReference>
<feature type="coiled-coil region" evidence="2">
    <location>
        <begin position="264"/>
        <end position="291"/>
    </location>
</feature>
<feature type="region of interest" description="Disordered" evidence="3">
    <location>
        <begin position="623"/>
        <end position="707"/>
    </location>
</feature>
<evidence type="ECO:0000256" key="1">
    <source>
        <dbReference type="PROSITE-ProRule" id="PRU00267"/>
    </source>
</evidence>
<sequence length="707" mass="76284">MALPQNYRQNAMASPAPIPSTGSSHAMNHNHGMPVSFNILKERLRASGSQGMSKDASNQNPFVMNPHGHPQFNPQKLGTKFASAGSSSLKPPKAPEKPLMPYMRYSRKVWDEVKGANQELKLWEIGKIIGQMWRDLPDADKQEFVEEYETEKIEYERTLKAYHNSPAYQAYITAKNKAQQGVDEKESASERSMSAKAGFNDRRIEIQPAEDEEDIDDGMSVKHVAHARYVRNHRLVHEIFSDVVVPDVRSVVTTARMQVLKRQVHSLTMHQKKLETELQQIEEKFDSKKRKFVESSSAFQDDLIRTCRKPIDEETFQQMVEQQTEIIKKEREREKERQNELMREREAAAAVAALQAEKEAAIAAAAAAASAASAPAEAMETEDVATPEVKGEGATAAPPSSTTISESSEAKTVEAGAPPPVAEETPSAPVPMETEEITPTTETVKVDETPSQEPSHAAFVPPQAPVVETPAVPVVETAPVVEPVPIAETAPIVEKPTAVEGTPHMEIAPIAVGVPVAESNSDSALPAGSDVITHPPVEPPSAPPVLQGAQPEALLAPPVIEAAPEPIAASTAPESTSLPHETHQPPMQQPVEDVPVPPAQPIAPAIPAETPSAVEAPPTVMATNESVPANEPAVVPSEPVQKELPVEPEPVTDKASTEVQEANVPEPTPISNEIAATANVAQEEQTGQQQSDVTQTTESQAQPTTEA</sequence>
<dbReference type="CDD" id="cd21983">
    <property type="entry name" value="HMG-box_SMARCE1"/>
    <property type="match status" value="1"/>
</dbReference>
<name>A0AAD5PP32_9CRUS</name>
<feature type="compositionally biased region" description="Low complexity" evidence="3">
    <location>
        <begin position="394"/>
        <end position="407"/>
    </location>
</feature>
<dbReference type="SMART" id="SM00398">
    <property type="entry name" value="HMG"/>
    <property type="match status" value="1"/>
</dbReference>
<feature type="compositionally biased region" description="Polar residues" evidence="3">
    <location>
        <begin position="679"/>
        <end position="707"/>
    </location>
</feature>
<dbReference type="GO" id="GO:0045892">
    <property type="term" value="P:negative regulation of DNA-templated transcription"/>
    <property type="evidence" value="ECO:0007669"/>
    <property type="project" value="TreeGrafter"/>
</dbReference>
<feature type="coiled-coil region" evidence="2">
    <location>
        <begin position="319"/>
        <end position="348"/>
    </location>
</feature>
<dbReference type="Pfam" id="PF00505">
    <property type="entry name" value="HMG_box"/>
    <property type="match status" value="1"/>
</dbReference>
<dbReference type="SUPFAM" id="SSF47095">
    <property type="entry name" value="HMG-box"/>
    <property type="match status" value="1"/>
</dbReference>
<keyword evidence="2" id="KW-0175">Coiled coil</keyword>
<reference evidence="5 6" key="1">
    <citation type="submission" date="2022-05" db="EMBL/GenBank/DDBJ databases">
        <title>A multi-omics perspective on studying reproductive biology in Daphnia sinensis.</title>
        <authorList>
            <person name="Jia J."/>
        </authorList>
    </citation>
    <scope>NUCLEOTIDE SEQUENCE [LARGE SCALE GENOMIC DNA]</scope>
    <source>
        <strain evidence="5 6">WSL</strain>
    </source>
</reference>
<proteinExistence type="predicted"/>
<dbReference type="AlphaFoldDB" id="A0AAD5PP32"/>
<feature type="region of interest" description="Disordered" evidence="3">
    <location>
        <begin position="568"/>
        <end position="605"/>
    </location>
</feature>
<feature type="compositionally biased region" description="Polar residues" evidence="3">
    <location>
        <begin position="1"/>
        <end position="12"/>
    </location>
</feature>
<organism evidence="5 6">
    <name type="scientific">Daphnia sinensis</name>
    <dbReference type="NCBI Taxonomy" id="1820382"/>
    <lineage>
        <taxon>Eukaryota</taxon>
        <taxon>Metazoa</taxon>
        <taxon>Ecdysozoa</taxon>
        <taxon>Arthropoda</taxon>
        <taxon>Crustacea</taxon>
        <taxon>Branchiopoda</taxon>
        <taxon>Diplostraca</taxon>
        <taxon>Cladocera</taxon>
        <taxon>Anomopoda</taxon>
        <taxon>Daphniidae</taxon>
        <taxon>Daphnia</taxon>
        <taxon>Daphnia similis group</taxon>
    </lineage>
</organism>
<dbReference type="PANTHER" id="PTHR46232:SF1">
    <property type="entry name" value="SWI_SNF-RELATED MATRIX-ASSOCIATED ACTIN-DEPENDENT REGULATOR OF CHROMATIN SUBFAMILY E MEMBER 1"/>
    <property type="match status" value="1"/>
</dbReference>
<gene>
    <name evidence="5" type="ORF">GHT06_019962</name>
</gene>
<dbReference type="PROSITE" id="PS50118">
    <property type="entry name" value="HMG_BOX_2"/>
    <property type="match status" value="1"/>
</dbReference>
<feature type="region of interest" description="Disordered" evidence="3">
    <location>
        <begin position="46"/>
        <end position="95"/>
    </location>
</feature>
<dbReference type="FunFam" id="1.10.30.10:FF:000048">
    <property type="entry name" value="Putative SWI/SNF-related matrix-associated actin-dependent regulator chromatin subfamily E member"/>
    <property type="match status" value="1"/>
</dbReference>
<dbReference type="GO" id="GO:0016514">
    <property type="term" value="C:SWI/SNF complex"/>
    <property type="evidence" value="ECO:0007669"/>
    <property type="project" value="TreeGrafter"/>
</dbReference>
<dbReference type="GO" id="GO:0016922">
    <property type="term" value="F:nuclear receptor binding"/>
    <property type="evidence" value="ECO:0007669"/>
    <property type="project" value="TreeGrafter"/>
</dbReference>
<protein>
    <recommendedName>
        <fullName evidence="4">HMG box domain-containing protein</fullName>
    </recommendedName>
</protein>
<dbReference type="Gene3D" id="1.10.30.10">
    <property type="entry name" value="High mobility group box domain"/>
    <property type="match status" value="1"/>
</dbReference>
<dbReference type="GO" id="GO:0031492">
    <property type="term" value="F:nucleosomal DNA binding"/>
    <property type="evidence" value="ECO:0007669"/>
    <property type="project" value="TreeGrafter"/>
</dbReference>
<comment type="caution">
    <text evidence="5">The sequence shown here is derived from an EMBL/GenBank/DDBJ whole genome shotgun (WGS) entry which is preliminary data.</text>
</comment>
<feature type="region of interest" description="Disordered" evidence="3">
    <location>
        <begin position="1"/>
        <end position="32"/>
    </location>
</feature>
<evidence type="ECO:0000256" key="2">
    <source>
        <dbReference type="SAM" id="Coils"/>
    </source>
</evidence>